<feature type="compositionally biased region" description="Basic and acidic residues" evidence="2">
    <location>
        <begin position="316"/>
        <end position="338"/>
    </location>
</feature>
<dbReference type="PATRIC" id="fig|1354253.4.peg.4523"/>
<keyword evidence="1" id="KW-0175">Coiled coil</keyword>
<proteinExistence type="predicted"/>
<gene>
    <name evidence="3" type="ORF">M977_04406</name>
</gene>
<feature type="coiled-coil region" evidence="1">
    <location>
        <begin position="183"/>
        <end position="210"/>
    </location>
</feature>
<dbReference type="Proteomes" id="UP000078504">
    <property type="component" value="Unassembled WGS sequence"/>
</dbReference>
<dbReference type="Pfam" id="PF09979">
    <property type="entry name" value="DUF2213"/>
    <property type="match status" value="1"/>
</dbReference>
<protein>
    <submittedName>
        <fullName evidence="3">Phage protein</fullName>
    </submittedName>
</protein>
<feature type="compositionally biased region" description="Polar residues" evidence="2">
    <location>
        <begin position="302"/>
        <end position="313"/>
    </location>
</feature>
<comment type="caution">
    <text evidence="3">The sequence shown here is derived from an EMBL/GenBank/DDBJ whole genome shotgun (WGS) entry which is preliminary data.</text>
</comment>
<dbReference type="AlphaFoldDB" id="A0A1B7HNI0"/>
<dbReference type="EMBL" id="LXEP01000044">
    <property type="protein sequence ID" value="OAT17160.1"/>
    <property type="molecule type" value="Genomic_DNA"/>
</dbReference>
<accession>A0A1B7HNI0</accession>
<reference evidence="3 4" key="1">
    <citation type="submission" date="2016-04" db="EMBL/GenBank/DDBJ databases">
        <title>ATOL: Assembling a taxonomically balanced genome-scale reconstruction of the evolutionary history of the Enterobacteriaceae.</title>
        <authorList>
            <person name="Plunkett G.III."/>
            <person name="Neeno-Eckwall E.C."/>
            <person name="Glasner J.D."/>
            <person name="Perna N.T."/>
        </authorList>
    </citation>
    <scope>NUCLEOTIDE SEQUENCE [LARGE SCALE GENOMIC DNA]</scope>
    <source>
        <strain evidence="3 4">ATCC 51604</strain>
    </source>
</reference>
<name>A0A1B7HNI0_9ENTR</name>
<evidence type="ECO:0000313" key="4">
    <source>
        <dbReference type="Proteomes" id="UP000078504"/>
    </source>
</evidence>
<feature type="region of interest" description="Disordered" evidence="2">
    <location>
        <begin position="298"/>
        <end position="338"/>
    </location>
</feature>
<dbReference type="RefSeq" id="WP_064518881.1">
    <property type="nucleotide sequence ID" value="NZ_LXEP01000044.1"/>
</dbReference>
<dbReference type="InterPro" id="IPR016913">
    <property type="entry name" value="UCP029215"/>
</dbReference>
<evidence type="ECO:0000256" key="1">
    <source>
        <dbReference type="SAM" id="Coils"/>
    </source>
</evidence>
<organism evidence="3 4">
    <name type="scientific">Buttiauxella gaviniae ATCC 51604</name>
    <dbReference type="NCBI Taxonomy" id="1354253"/>
    <lineage>
        <taxon>Bacteria</taxon>
        <taxon>Pseudomonadati</taxon>
        <taxon>Pseudomonadota</taxon>
        <taxon>Gammaproteobacteria</taxon>
        <taxon>Enterobacterales</taxon>
        <taxon>Enterobacteriaceae</taxon>
        <taxon>Buttiauxella</taxon>
    </lineage>
</organism>
<evidence type="ECO:0000256" key="2">
    <source>
        <dbReference type="SAM" id="MobiDB-lite"/>
    </source>
</evidence>
<sequence length="338" mass="37535">MLQETQVNTDAIKQWTITPEGYLQIDIPIATPGVLVYDKKRGDAFTAKEYRSPDELFNQDSMNSLIGKPVTVSHPRNGLVTSKNYRAVSAGVVTAVMRQGNELIARALVQDEKSIRLIQQDKSLRGASAGYQCDDKPKEVGRSTDGQEFDTVQKGINYNHLSIVRNPRVKTATFNLDGEPMELEEALAKIETLETEKQTLTSDLSKTRGDLIKANTRLVNMDSASNEAYDRGVADGRQENSLKEAAKRLNINTDSLGDINLVKQAIIKKAHPEVNMDGWSDEQTDVALSMALVACGKKFEQTPRNPRTNINNDEQGEAKNAHSEYQKRTFGHKKEAAK</sequence>
<dbReference type="PIRSF" id="PIRSF029215">
    <property type="entry name" value="UCP029215"/>
    <property type="match status" value="1"/>
</dbReference>
<evidence type="ECO:0000313" key="3">
    <source>
        <dbReference type="EMBL" id="OAT17160.1"/>
    </source>
</evidence>